<sequence length="301" mass="33386">MPVVRQRRVRPRPALSTAYLRASYQRGAHRHLASFGLSAADIAADAQAWGALSTPAVSGWTTADAPLRPDVPWGSPLGGGWVMWTGVEPAPSPQTSAHWKSAGWGPEPEDGMHWEVDPEHNCWFISLVLSAMPVERQRTQTGNRVWVVGAYLLLASAHHVRRRAVCMGEVMVVVGCGAANEKLSKISARDAENLLIHSILLLEYTARWAERVKMYTTVDITVKNFQLPVRRPNPNPAAYTEFGPPLRNHQLVDLQNLYHRSTVPGGAGIFCVTSYGQRASERKFYRGAQAHNALWHFAREV</sequence>
<name>A0AAD6RY18_9AGAR</name>
<evidence type="ECO:0000313" key="2">
    <source>
        <dbReference type="Proteomes" id="UP001218188"/>
    </source>
</evidence>
<proteinExistence type="predicted"/>
<evidence type="ECO:0000313" key="1">
    <source>
        <dbReference type="EMBL" id="KAJ7016375.1"/>
    </source>
</evidence>
<keyword evidence="2" id="KW-1185">Reference proteome</keyword>
<gene>
    <name evidence="1" type="ORF">C8F04DRAFT_1202342</name>
</gene>
<comment type="caution">
    <text evidence="1">The sequence shown here is derived from an EMBL/GenBank/DDBJ whole genome shotgun (WGS) entry which is preliminary data.</text>
</comment>
<reference evidence="1" key="1">
    <citation type="submission" date="2023-03" db="EMBL/GenBank/DDBJ databases">
        <title>Massive genome expansion in bonnet fungi (Mycena s.s.) driven by repeated elements and novel gene families across ecological guilds.</title>
        <authorList>
            <consortium name="Lawrence Berkeley National Laboratory"/>
            <person name="Harder C.B."/>
            <person name="Miyauchi S."/>
            <person name="Viragh M."/>
            <person name="Kuo A."/>
            <person name="Thoen E."/>
            <person name="Andreopoulos B."/>
            <person name="Lu D."/>
            <person name="Skrede I."/>
            <person name="Drula E."/>
            <person name="Henrissat B."/>
            <person name="Morin E."/>
            <person name="Kohler A."/>
            <person name="Barry K."/>
            <person name="LaButti K."/>
            <person name="Morin E."/>
            <person name="Salamov A."/>
            <person name="Lipzen A."/>
            <person name="Mereny Z."/>
            <person name="Hegedus B."/>
            <person name="Baldrian P."/>
            <person name="Stursova M."/>
            <person name="Weitz H."/>
            <person name="Taylor A."/>
            <person name="Grigoriev I.V."/>
            <person name="Nagy L.G."/>
            <person name="Martin F."/>
            <person name="Kauserud H."/>
        </authorList>
    </citation>
    <scope>NUCLEOTIDE SEQUENCE</scope>
    <source>
        <strain evidence="1">CBHHK200</strain>
    </source>
</reference>
<organism evidence="1 2">
    <name type="scientific">Mycena alexandri</name>
    <dbReference type="NCBI Taxonomy" id="1745969"/>
    <lineage>
        <taxon>Eukaryota</taxon>
        <taxon>Fungi</taxon>
        <taxon>Dikarya</taxon>
        <taxon>Basidiomycota</taxon>
        <taxon>Agaricomycotina</taxon>
        <taxon>Agaricomycetes</taxon>
        <taxon>Agaricomycetidae</taxon>
        <taxon>Agaricales</taxon>
        <taxon>Marasmiineae</taxon>
        <taxon>Mycenaceae</taxon>
        <taxon>Mycena</taxon>
    </lineage>
</organism>
<accession>A0AAD6RY18</accession>
<dbReference type="AlphaFoldDB" id="A0AAD6RY18"/>
<protein>
    <submittedName>
        <fullName evidence="1">Uncharacterized protein</fullName>
    </submittedName>
</protein>
<dbReference type="EMBL" id="JARJCM010000516">
    <property type="protein sequence ID" value="KAJ7016375.1"/>
    <property type="molecule type" value="Genomic_DNA"/>
</dbReference>
<dbReference type="Proteomes" id="UP001218188">
    <property type="component" value="Unassembled WGS sequence"/>
</dbReference>